<dbReference type="PROSITE" id="PS01124">
    <property type="entry name" value="HTH_ARAC_FAMILY_2"/>
    <property type="match status" value="1"/>
</dbReference>
<keyword evidence="1" id="KW-0805">Transcription regulation</keyword>
<keyword evidence="4" id="KW-0804">Transcription</keyword>
<evidence type="ECO:0000256" key="4">
    <source>
        <dbReference type="ARBA" id="ARBA00023163"/>
    </source>
</evidence>
<dbReference type="EMBL" id="BAAFZP010000001">
    <property type="protein sequence ID" value="GAB1581467.1"/>
    <property type="molecule type" value="Genomic_DNA"/>
</dbReference>
<dbReference type="InterPro" id="IPR014710">
    <property type="entry name" value="RmlC-like_jellyroll"/>
</dbReference>
<dbReference type="InterPro" id="IPR009057">
    <property type="entry name" value="Homeodomain-like_sf"/>
</dbReference>
<evidence type="ECO:0000256" key="2">
    <source>
        <dbReference type="ARBA" id="ARBA00023125"/>
    </source>
</evidence>
<dbReference type="PANTHER" id="PTHR11019">
    <property type="entry name" value="HTH-TYPE TRANSCRIPTIONAL REGULATOR NIMR"/>
    <property type="match status" value="1"/>
</dbReference>
<dbReference type="InterPro" id="IPR003313">
    <property type="entry name" value="AraC-bd"/>
</dbReference>
<dbReference type="SUPFAM" id="SSF46689">
    <property type="entry name" value="Homeodomain-like"/>
    <property type="match status" value="1"/>
</dbReference>
<dbReference type="PRINTS" id="PR00032">
    <property type="entry name" value="HTHARAC"/>
</dbReference>
<dbReference type="Pfam" id="PF12833">
    <property type="entry name" value="HTH_18"/>
    <property type="match status" value="1"/>
</dbReference>
<evidence type="ECO:0000259" key="5">
    <source>
        <dbReference type="PROSITE" id="PS01124"/>
    </source>
</evidence>
<keyword evidence="3" id="KW-0010">Activator</keyword>
<keyword evidence="7" id="KW-1185">Reference proteome</keyword>
<dbReference type="SMART" id="SM00342">
    <property type="entry name" value="HTH_ARAC"/>
    <property type="match status" value="1"/>
</dbReference>
<accession>A0ABQ0GXR3</accession>
<keyword evidence="2" id="KW-0238">DNA-binding</keyword>
<sequence length="293" mass="32738">MVHFFREWAKLMKPRSYPDFVPSGSKELQKLHEHRIAMLEEMPGPLIALPTRYPDGYFVPPHRHSRAQLLCASQGVVLVTTGAGRWMIPSDHAMWIPAGVEHSVEILGDVFMRSIYIAVDAVAGVPHHLHVVGLTDLMRCLIIDATSTDSTPQPGSRDALVIELILRDLHTLPQKPLGLPFPADPRLAALCRRFVEEPSPRATIDEWAAALAMSRRSFTRNFQRETGLSFSLWRQQACLFAALPRLADGEPVTSVALDLGYDSVPAFTTMFKRMLGVSPRFYRSGVLYRGIGE</sequence>
<dbReference type="Gene3D" id="2.60.120.10">
    <property type="entry name" value="Jelly Rolls"/>
    <property type="match status" value="1"/>
</dbReference>
<proteinExistence type="predicted"/>
<evidence type="ECO:0000313" key="7">
    <source>
        <dbReference type="Proteomes" id="UP001628091"/>
    </source>
</evidence>
<dbReference type="PANTHER" id="PTHR11019:SF159">
    <property type="entry name" value="TRANSCRIPTIONAL REGULATOR-RELATED"/>
    <property type="match status" value="1"/>
</dbReference>
<name>A0ABQ0GXR3_9HYPH</name>
<reference evidence="6 7" key="1">
    <citation type="submission" date="2024-10" db="EMBL/GenBank/DDBJ databases">
        <title>Isolation, draft genome sequencing and identification of Phyllobacterium sp. NSA23, isolated from leaf soil.</title>
        <authorList>
            <person name="Akita H."/>
        </authorList>
    </citation>
    <scope>NUCLEOTIDE SEQUENCE [LARGE SCALE GENOMIC DNA]</scope>
    <source>
        <strain evidence="6 7">NSA23</strain>
    </source>
</reference>
<dbReference type="Pfam" id="PF02311">
    <property type="entry name" value="AraC_binding"/>
    <property type="match status" value="1"/>
</dbReference>
<evidence type="ECO:0000256" key="1">
    <source>
        <dbReference type="ARBA" id="ARBA00023015"/>
    </source>
</evidence>
<organism evidence="6 7">
    <name type="scientific">Phyllobacterium phragmitis</name>
    <dbReference type="NCBI Taxonomy" id="2670329"/>
    <lineage>
        <taxon>Bacteria</taxon>
        <taxon>Pseudomonadati</taxon>
        <taxon>Pseudomonadota</taxon>
        <taxon>Alphaproteobacteria</taxon>
        <taxon>Hyphomicrobiales</taxon>
        <taxon>Phyllobacteriaceae</taxon>
        <taxon>Phyllobacterium</taxon>
    </lineage>
</organism>
<dbReference type="CDD" id="cd06124">
    <property type="entry name" value="cupin_NimR-like_N"/>
    <property type="match status" value="1"/>
</dbReference>
<dbReference type="InterPro" id="IPR011051">
    <property type="entry name" value="RmlC_Cupin_sf"/>
</dbReference>
<gene>
    <name evidence="6" type="ORF">PPNSA23_14100</name>
</gene>
<dbReference type="InterPro" id="IPR018060">
    <property type="entry name" value="HTH_AraC"/>
</dbReference>
<protein>
    <submittedName>
        <fullName evidence="6">Helix-turn-helix transcriptional regulator</fullName>
    </submittedName>
</protein>
<evidence type="ECO:0000313" key="6">
    <source>
        <dbReference type="EMBL" id="GAB1581467.1"/>
    </source>
</evidence>
<dbReference type="InterPro" id="IPR020449">
    <property type="entry name" value="Tscrpt_reg_AraC-type_HTH"/>
</dbReference>
<feature type="domain" description="HTH araC/xylS-type" evidence="5">
    <location>
        <begin position="185"/>
        <end position="285"/>
    </location>
</feature>
<evidence type="ECO:0000256" key="3">
    <source>
        <dbReference type="ARBA" id="ARBA00023159"/>
    </source>
</evidence>
<dbReference type="SUPFAM" id="SSF51182">
    <property type="entry name" value="RmlC-like cupins"/>
    <property type="match status" value="1"/>
</dbReference>
<dbReference type="Gene3D" id="1.10.10.60">
    <property type="entry name" value="Homeodomain-like"/>
    <property type="match status" value="2"/>
</dbReference>
<comment type="caution">
    <text evidence="6">The sequence shown here is derived from an EMBL/GenBank/DDBJ whole genome shotgun (WGS) entry which is preliminary data.</text>
</comment>
<dbReference type="Proteomes" id="UP001628091">
    <property type="component" value="Unassembled WGS sequence"/>
</dbReference>